<dbReference type="Gene3D" id="2.60.120.590">
    <property type="entry name" value="Alpha-ketoglutarate-dependent dioxygenase AlkB-like"/>
    <property type="match status" value="1"/>
</dbReference>
<dbReference type="AlphaFoldDB" id="A0A7S4JPT0"/>
<name>A0A7S4JPT0_9STRA</name>
<dbReference type="Pfam" id="PF13532">
    <property type="entry name" value="2OG-FeII_Oxy_2"/>
    <property type="match status" value="1"/>
</dbReference>
<dbReference type="PANTHER" id="PTHR16557">
    <property type="entry name" value="ALKYLATED DNA REPAIR PROTEIN ALKB-RELATED"/>
    <property type="match status" value="1"/>
</dbReference>
<dbReference type="PROSITE" id="PS51471">
    <property type="entry name" value="FE2OG_OXY"/>
    <property type="match status" value="1"/>
</dbReference>
<dbReference type="GO" id="GO:0035513">
    <property type="term" value="P:oxidative RNA demethylation"/>
    <property type="evidence" value="ECO:0007669"/>
    <property type="project" value="TreeGrafter"/>
</dbReference>
<protein>
    <recommendedName>
        <fullName evidence="6">Fe2OG dioxygenase domain-containing protein</fullName>
    </recommendedName>
</protein>
<evidence type="ECO:0000256" key="1">
    <source>
        <dbReference type="ARBA" id="ARBA00022723"/>
    </source>
</evidence>
<feature type="domain" description="Fe2OG dioxygenase" evidence="6">
    <location>
        <begin position="208"/>
        <end position="314"/>
    </location>
</feature>
<feature type="binding site" evidence="5">
    <location>
        <position position="226"/>
    </location>
    <ligand>
        <name>Fe cation</name>
        <dbReference type="ChEBI" id="CHEBI:24875"/>
        <note>catalytic</note>
    </ligand>
</feature>
<keyword evidence="1 5" id="KW-0479">Metal-binding</keyword>
<evidence type="ECO:0000256" key="4">
    <source>
        <dbReference type="ARBA" id="ARBA00023004"/>
    </source>
</evidence>
<comment type="cofactor">
    <cofactor evidence="5">
        <name>Fe(2+)</name>
        <dbReference type="ChEBI" id="CHEBI:29033"/>
    </cofactor>
    <text evidence="5">Binds 1 Fe(2+) ion per subunit.</text>
</comment>
<dbReference type="EMBL" id="HBKQ01045926">
    <property type="protein sequence ID" value="CAE2270428.1"/>
    <property type="molecule type" value="Transcribed_RNA"/>
</dbReference>
<accession>A0A7S4JPT0</accession>
<dbReference type="GO" id="GO:0035516">
    <property type="term" value="F:broad specificity oxidative DNA demethylase activity"/>
    <property type="evidence" value="ECO:0007669"/>
    <property type="project" value="TreeGrafter"/>
</dbReference>
<sequence>MSDGSYNHLVVHCRSGTPYDVYIGRASRCAPKCVSYEWGNPFSMKNKSEEERSRVVGQYREFLYSQPGLLEKARRELRGKVLGCWCAPKLCHGHVLAEAANSDLTPTQLIERNSEEIRVIEPGLVLIKRAVRPYAQTEMTKMAMKIGNDPETGFWEKDKESGTTKLNSTRTRGRVYDRIGRFDDRYARLCRRLSALANGEDEEIPIMDPTHMLLLYYPSMKGIGFHRDEGENDGTGDLPIVSLSMGNACEFAFKHERGEAERSVRLESGDAILFGGPCRMILHSVKRIYAGTSPPYLREWIPDARLNFTFRCTPEAIGRKDTEFRFFKPSKGYSK</sequence>
<dbReference type="GO" id="GO:0005737">
    <property type="term" value="C:cytoplasm"/>
    <property type="evidence" value="ECO:0007669"/>
    <property type="project" value="TreeGrafter"/>
</dbReference>
<dbReference type="InterPro" id="IPR004574">
    <property type="entry name" value="Alkb"/>
</dbReference>
<keyword evidence="2" id="KW-0223">Dioxygenase</keyword>
<keyword evidence="3" id="KW-0560">Oxidoreductase</keyword>
<dbReference type="InterPro" id="IPR025475">
    <property type="entry name" value="DUF4326"/>
</dbReference>
<gene>
    <name evidence="7" type="ORF">OAUR00152_LOCUS31662</name>
</gene>
<dbReference type="Pfam" id="PF14216">
    <property type="entry name" value="DUF4326"/>
    <property type="match status" value="1"/>
</dbReference>
<dbReference type="GO" id="GO:0008198">
    <property type="term" value="F:ferrous iron binding"/>
    <property type="evidence" value="ECO:0007669"/>
    <property type="project" value="TreeGrafter"/>
</dbReference>
<feature type="binding site" evidence="5">
    <location>
        <position position="283"/>
    </location>
    <ligand>
        <name>Fe cation</name>
        <dbReference type="ChEBI" id="CHEBI:24875"/>
        <note>catalytic</note>
    </ligand>
</feature>
<proteinExistence type="predicted"/>
<dbReference type="InterPro" id="IPR005123">
    <property type="entry name" value="Oxoglu/Fe-dep_dioxygenase_dom"/>
</dbReference>
<evidence type="ECO:0000256" key="2">
    <source>
        <dbReference type="ARBA" id="ARBA00022964"/>
    </source>
</evidence>
<organism evidence="7">
    <name type="scientific">Odontella aurita</name>
    <dbReference type="NCBI Taxonomy" id="265563"/>
    <lineage>
        <taxon>Eukaryota</taxon>
        <taxon>Sar</taxon>
        <taxon>Stramenopiles</taxon>
        <taxon>Ochrophyta</taxon>
        <taxon>Bacillariophyta</taxon>
        <taxon>Mediophyceae</taxon>
        <taxon>Biddulphiophycidae</taxon>
        <taxon>Eupodiscales</taxon>
        <taxon>Odontellaceae</taxon>
        <taxon>Odontella</taxon>
    </lineage>
</organism>
<dbReference type="SUPFAM" id="SSF51197">
    <property type="entry name" value="Clavaminate synthase-like"/>
    <property type="match status" value="1"/>
</dbReference>
<dbReference type="PANTHER" id="PTHR16557:SF2">
    <property type="entry name" value="NUCLEIC ACID DIOXYGENASE ALKBH1"/>
    <property type="match status" value="1"/>
</dbReference>
<feature type="binding site" evidence="5">
    <location>
        <position position="228"/>
    </location>
    <ligand>
        <name>Fe cation</name>
        <dbReference type="ChEBI" id="CHEBI:24875"/>
        <note>catalytic</note>
    </ligand>
</feature>
<reference evidence="7" key="1">
    <citation type="submission" date="2021-01" db="EMBL/GenBank/DDBJ databases">
        <authorList>
            <person name="Corre E."/>
            <person name="Pelletier E."/>
            <person name="Niang G."/>
            <person name="Scheremetjew M."/>
            <person name="Finn R."/>
            <person name="Kale V."/>
            <person name="Holt S."/>
            <person name="Cochrane G."/>
            <person name="Meng A."/>
            <person name="Brown T."/>
            <person name="Cohen L."/>
        </authorList>
    </citation>
    <scope>NUCLEOTIDE SEQUENCE</scope>
    <source>
        <strain evidence="7">Isolate 1302-5</strain>
    </source>
</reference>
<evidence type="ECO:0000259" key="6">
    <source>
        <dbReference type="PROSITE" id="PS51471"/>
    </source>
</evidence>
<dbReference type="GO" id="GO:0035515">
    <property type="term" value="F:oxidative RNA demethylase activity"/>
    <property type="evidence" value="ECO:0007669"/>
    <property type="project" value="TreeGrafter"/>
</dbReference>
<dbReference type="InterPro" id="IPR037151">
    <property type="entry name" value="AlkB-like_sf"/>
</dbReference>
<dbReference type="InterPro" id="IPR027450">
    <property type="entry name" value="AlkB-like"/>
</dbReference>
<evidence type="ECO:0000313" key="7">
    <source>
        <dbReference type="EMBL" id="CAE2270428.1"/>
    </source>
</evidence>
<evidence type="ECO:0000256" key="3">
    <source>
        <dbReference type="ARBA" id="ARBA00023002"/>
    </source>
</evidence>
<evidence type="ECO:0000256" key="5">
    <source>
        <dbReference type="PIRSR" id="PIRSR604574-2"/>
    </source>
</evidence>
<keyword evidence="4 5" id="KW-0408">Iron</keyword>